<name>A0A9P0ALZ2_BEMTA</name>
<dbReference type="PROSITE" id="PS50088">
    <property type="entry name" value="ANK_REPEAT"/>
    <property type="match status" value="4"/>
</dbReference>
<sequence>MASNVNAQNSEGMTPLMISAQLESVLIFDILLKHNAAIELQDEAGKTALHYAVMKSQNGEIIKLLLESGANVDARDVKGTTPLFKAVLDQRLDTMQDESGETALHNAVMTGQNGEIIKLLLESGANVDARDERGRTPLFNAVLAKRLDNMQTLLEAGADVNAADKSGETPLTTAMDYCREKRE</sequence>
<dbReference type="Pfam" id="PF12796">
    <property type="entry name" value="Ank_2"/>
    <property type="match status" value="2"/>
</dbReference>
<organism evidence="4 5">
    <name type="scientific">Bemisia tabaci</name>
    <name type="common">Sweetpotato whitefly</name>
    <name type="synonym">Aleurodes tabaci</name>
    <dbReference type="NCBI Taxonomy" id="7038"/>
    <lineage>
        <taxon>Eukaryota</taxon>
        <taxon>Metazoa</taxon>
        <taxon>Ecdysozoa</taxon>
        <taxon>Arthropoda</taxon>
        <taxon>Hexapoda</taxon>
        <taxon>Insecta</taxon>
        <taxon>Pterygota</taxon>
        <taxon>Neoptera</taxon>
        <taxon>Paraneoptera</taxon>
        <taxon>Hemiptera</taxon>
        <taxon>Sternorrhyncha</taxon>
        <taxon>Aleyrodoidea</taxon>
        <taxon>Aleyrodidae</taxon>
        <taxon>Aleyrodinae</taxon>
        <taxon>Bemisia</taxon>
    </lineage>
</organism>
<proteinExistence type="predicted"/>
<accession>A0A9P0ALZ2</accession>
<dbReference type="SMART" id="SM00248">
    <property type="entry name" value="ANK"/>
    <property type="match status" value="4"/>
</dbReference>
<feature type="repeat" description="ANK" evidence="3">
    <location>
        <begin position="133"/>
        <end position="165"/>
    </location>
</feature>
<evidence type="ECO:0000256" key="3">
    <source>
        <dbReference type="PROSITE-ProRule" id="PRU00023"/>
    </source>
</evidence>
<evidence type="ECO:0000256" key="1">
    <source>
        <dbReference type="ARBA" id="ARBA00022737"/>
    </source>
</evidence>
<dbReference type="SUPFAM" id="SSF48403">
    <property type="entry name" value="Ankyrin repeat"/>
    <property type="match status" value="1"/>
</dbReference>
<dbReference type="Gene3D" id="1.25.40.20">
    <property type="entry name" value="Ankyrin repeat-containing domain"/>
    <property type="match status" value="2"/>
</dbReference>
<dbReference type="EMBL" id="OU963869">
    <property type="protein sequence ID" value="CAH0394195.1"/>
    <property type="molecule type" value="Genomic_DNA"/>
</dbReference>
<evidence type="ECO:0000313" key="5">
    <source>
        <dbReference type="Proteomes" id="UP001152759"/>
    </source>
</evidence>
<gene>
    <name evidence="4" type="ORF">BEMITA_LOCUS12522</name>
</gene>
<dbReference type="PANTHER" id="PTHR24198:SF165">
    <property type="entry name" value="ANKYRIN REPEAT-CONTAINING PROTEIN-RELATED"/>
    <property type="match status" value="1"/>
</dbReference>
<protein>
    <recommendedName>
        <fullName evidence="6">Ankyrin repeat domain-containing protein</fullName>
    </recommendedName>
</protein>
<reference evidence="4" key="1">
    <citation type="submission" date="2021-12" db="EMBL/GenBank/DDBJ databases">
        <authorList>
            <person name="King R."/>
        </authorList>
    </citation>
    <scope>NUCLEOTIDE SEQUENCE</scope>
</reference>
<dbReference type="InterPro" id="IPR002110">
    <property type="entry name" value="Ankyrin_rpt"/>
</dbReference>
<dbReference type="Proteomes" id="UP001152759">
    <property type="component" value="Chromosome 8"/>
</dbReference>
<keyword evidence="5" id="KW-1185">Reference proteome</keyword>
<feature type="repeat" description="ANK" evidence="3">
    <location>
        <begin position="44"/>
        <end position="77"/>
    </location>
</feature>
<feature type="repeat" description="ANK" evidence="3">
    <location>
        <begin position="11"/>
        <end position="43"/>
    </location>
</feature>
<dbReference type="PRINTS" id="PR01415">
    <property type="entry name" value="ANKYRIN"/>
</dbReference>
<dbReference type="InterPro" id="IPR036770">
    <property type="entry name" value="Ankyrin_rpt-contain_sf"/>
</dbReference>
<dbReference type="PANTHER" id="PTHR24198">
    <property type="entry name" value="ANKYRIN REPEAT AND PROTEIN KINASE DOMAIN-CONTAINING PROTEIN"/>
    <property type="match status" value="1"/>
</dbReference>
<evidence type="ECO:0000313" key="4">
    <source>
        <dbReference type="EMBL" id="CAH0394195.1"/>
    </source>
</evidence>
<feature type="repeat" description="ANK" evidence="3">
    <location>
        <begin position="99"/>
        <end position="132"/>
    </location>
</feature>
<keyword evidence="1" id="KW-0677">Repeat</keyword>
<evidence type="ECO:0000256" key="2">
    <source>
        <dbReference type="ARBA" id="ARBA00023043"/>
    </source>
</evidence>
<keyword evidence="2 3" id="KW-0040">ANK repeat</keyword>
<dbReference type="AlphaFoldDB" id="A0A9P0ALZ2"/>
<evidence type="ECO:0008006" key="6">
    <source>
        <dbReference type="Google" id="ProtNLM"/>
    </source>
</evidence>
<dbReference type="PROSITE" id="PS50297">
    <property type="entry name" value="ANK_REP_REGION"/>
    <property type="match status" value="3"/>
</dbReference>